<organism evidence="7 8">
    <name type="scientific">Paramormyrops kingsleyae</name>
    <dbReference type="NCBI Taxonomy" id="1676925"/>
    <lineage>
        <taxon>Eukaryota</taxon>
        <taxon>Metazoa</taxon>
        <taxon>Chordata</taxon>
        <taxon>Craniata</taxon>
        <taxon>Vertebrata</taxon>
        <taxon>Euteleostomi</taxon>
        <taxon>Actinopterygii</taxon>
        <taxon>Neopterygii</taxon>
        <taxon>Teleostei</taxon>
        <taxon>Osteoglossocephala</taxon>
        <taxon>Osteoglossomorpha</taxon>
        <taxon>Osteoglossiformes</taxon>
        <taxon>Mormyridae</taxon>
        <taxon>Paramormyrops</taxon>
    </lineage>
</organism>
<feature type="compositionally biased region" description="Acidic residues" evidence="4">
    <location>
        <begin position="214"/>
        <end position="223"/>
    </location>
</feature>
<evidence type="ECO:0000256" key="4">
    <source>
        <dbReference type="SAM" id="MobiDB-lite"/>
    </source>
</evidence>
<dbReference type="SUPFAM" id="SSF50729">
    <property type="entry name" value="PH domain-like"/>
    <property type="match status" value="1"/>
</dbReference>
<dbReference type="Gene3D" id="1.20.900.10">
    <property type="entry name" value="Dbl homology (DH) domain"/>
    <property type="match status" value="1"/>
</dbReference>
<dbReference type="CDD" id="cd00160">
    <property type="entry name" value="RhoGEF"/>
    <property type="match status" value="1"/>
</dbReference>
<comment type="subcellular location">
    <subcellularLocation>
        <location evidence="1">Cell projection</location>
    </subcellularLocation>
</comment>
<evidence type="ECO:0000313" key="8">
    <source>
        <dbReference type="Proteomes" id="UP000261540"/>
    </source>
</evidence>
<evidence type="ECO:0000256" key="2">
    <source>
        <dbReference type="ARBA" id="ARBA00022658"/>
    </source>
</evidence>
<dbReference type="InterPro" id="IPR047270">
    <property type="entry name" value="PH_ephexin"/>
</dbReference>
<feature type="domain" description="DH" evidence="6">
    <location>
        <begin position="266"/>
        <end position="450"/>
    </location>
</feature>
<dbReference type="InterPro" id="IPR001849">
    <property type="entry name" value="PH_domain"/>
</dbReference>
<feature type="compositionally biased region" description="Basic residues" evidence="4">
    <location>
        <begin position="172"/>
        <end position="186"/>
    </location>
</feature>
<feature type="domain" description="PH" evidence="5">
    <location>
        <begin position="483"/>
        <end position="601"/>
    </location>
</feature>
<dbReference type="Pfam" id="PF00621">
    <property type="entry name" value="RhoGEF"/>
    <property type="match status" value="1"/>
</dbReference>
<evidence type="ECO:0000259" key="5">
    <source>
        <dbReference type="PROSITE" id="PS50003"/>
    </source>
</evidence>
<evidence type="ECO:0000256" key="1">
    <source>
        <dbReference type="ARBA" id="ARBA00004316"/>
    </source>
</evidence>
<dbReference type="Gene3D" id="2.30.29.30">
    <property type="entry name" value="Pleckstrin-homology domain (PH domain)/Phosphotyrosine-binding domain (PTB)"/>
    <property type="match status" value="1"/>
</dbReference>
<dbReference type="SMART" id="SM00325">
    <property type="entry name" value="RhoGEF"/>
    <property type="match status" value="1"/>
</dbReference>
<dbReference type="STRING" id="1676925.ENSPKIP00000032282"/>
<dbReference type="InterPro" id="IPR055251">
    <property type="entry name" value="SOS1_NGEF_PH"/>
</dbReference>
<feature type="region of interest" description="Disordered" evidence="4">
    <location>
        <begin position="1"/>
        <end position="20"/>
    </location>
</feature>
<evidence type="ECO:0000259" key="6">
    <source>
        <dbReference type="PROSITE" id="PS50010"/>
    </source>
</evidence>
<feature type="compositionally biased region" description="Basic and acidic residues" evidence="4">
    <location>
        <begin position="7"/>
        <end position="20"/>
    </location>
</feature>
<feature type="region of interest" description="Disordered" evidence="4">
    <location>
        <begin position="161"/>
        <end position="186"/>
    </location>
</feature>
<dbReference type="GO" id="GO:0005085">
    <property type="term" value="F:guanyl-nucleotide exchange factor activity"/>
    <property type="evidence" value="ECO:0007669"/>
    <property type="project" value="UniProtKB-KW"/>
</dbReference>
<dbReference type="GO" id="GO:0042995">
    <property type="term" value="C:cell projection"/>
    <property type="evidence" value="ECO:0007669"/>
    <property type="project" value="UniProtKB-SubCell"/>
</dbReference>
<dbReference type="GeneTree" id="ENSGT01030000234571"/>
<dbReference type="InterPro" id="IPR011993">
    <property type="entry name" value="PH-like_dom_sf"/>
</dbReference>
<dbReference type="PROSITE" id="PS50003">
    <property type="entry name" value="PH_DOMAIN"/>
    <property type="match status" value="1"/>
</dbReference>
<dbReference type="PANTHER" id="PTHR12845:SF3">
    <property type="entry name" value="RHO GUANINE NUCLEOTIDE EXCHANGE FACTOR 16"/>
    <property type="match status" value="1"/>
</dbReference>
<evidence type="ECO:0000256" key="3">
    <source>
        <dbReference type="ARBA" id="ARBA00023273"/>
    </source>
</evidence>
<dbReference type="Ensembl" id="ENSPKIT00000013141.1">
    <property type="protein sequence ID" value="ENSPKIP00000032282.1"/>
    <property type="gene ID" value="ENSPKIG00000012442.1"/>
</dbReference>
<reference evidence="7" key="2">
    <citation type="submission" date="2025-09" db="UniProtKB">
        <authorList>
            <consortium name="Ensembl"/>
        </authorList>
    </citation>
    <scope>IDENTIFICATION</scope>
</reference>
<keyword evidence="3" id="KW-0966">Cell projection</keyword>
<keyword evidence="2" id="KW-0344">Guanine-nucleotide releasing factor</keyword>
<proteinExistence type="predicted"/>
<dbReference type="SMART" id="SM00233">
    <property type="entry name" value="PH"/>
    <property type="match status" value="1"/>
</dbReference>
<accession>A0A3B3SNI9</accession>
<dbReference type="PROSITE" id="PS50010">
    <property type="entry name" value="DH_2"/>
    <property type="match status" value="1"/>
</dbReference>
<dbReference type="FunFam" id="1.20.900.10:FF:000007">
    <property type="entry name" value="rho guanine nucleotide exchange factor 19"/>
    <property type="match status" value="1"/>
</dbReference>
<protein>
    <submittedName>
        <fullName evidence="7">Rho guanine nucleotide exchange factor 16</fullName>
    </submittedName>
</protein>
<evidence type="ECO:0000313" key="7">
    <source>
        <dbReference type="Ensembl" id="ENSPKIP00000032282.1"/>
    </source>
</evidence>
<dbReference type="InterPro" id="IPR035899">
    <property type="entry name" value="DBL_dom_sf"/>
</dbReference>
<dbReference type="Proteomes" id="UP000261540">
    <property type="component" value="Unplaced"/>
</dbReference>
<keyword evidence="8" id="KW-1185">Reference proteome</keyword>
<dbReference type="CDD" id="cd01221">
    <property type="entry name" value="PH_ephexin"/>
    <property type="match status" value="1"/>
</dbReference>
<dbReference type="Pfam" id="PF22697">
    <property type="entry name" value="SOS1_NGEF_PH"/>
    <property type="match status" value="1"/>
</dbReference>
<dbReference type="InterPro" id="IPR047271">
    <property type="entry name" value="Ephexin-like"/>
</dbReference>
<feature type="region of interest" description="Disordered" evidence="4">
    <location>
        <begin position="204"/>
        <end position="232"/>
    </location>
</feature>
<dbReference type="InterPro" id="IPR000219">
    <property type="entry name" value="DH_dom"/>
</dbReference>
<reference evidence="7" key="1">
    <citation type="submission" date="2025-08" db="UniProtKB">
        <authorList>
            <consortium name="Ensembl"/>
        </authorList>
    </citation>
    <scope>IDENTIFICATION</scope>
</reference>
<dbReference type="SUPFAM" id="SSF48065">
    <property type="entry name" value="DBL homology domain (DH-domain)"/>
    <property type="match status" value="1"/>
</dbReference>
<feature type="region of interest" description="Disordered" evidence="4">
    <location>
        <begin position="101"/>
        <end position="136"/>
    </location>
</feature>
<dbReference type="PANTHER" id="PTHR12845">
    <property type="entry name" value="GUANINE NUCLEOTIDE EXCHANGE FACTOR"/>
    <property type="match status" value="1"/>
</dbReference>
<name>A0A3B3SNI9_9TELE</name>
<dbReference type="AlphaFoldDB" id="A0A3B3SNI9"/>
<sequence length="748" mass="84144">MSGRQLDGARSRLMGEPRSAMLEHRMSALQLDGHSNLGGSLEDLPHPADARDELGRRGVVLSTQSKAAQKTGKEQIIPRNLAVSSRPKARHHTTVVTLPASLGGQKDKRPSAPGLQLSWEDCDSEGDGGSLNRNRRNKSYRAAVDFLTGGQTPADLDALALNPASKEPTRRGPQRSKRTIGWKRNQKIRSSFKDEPRLYQEIRERGLTSNNQSADDELLDDTQAEPPEPDRSIVVQSYRPAYITWGQLPQVKETGILLNISASERKRQEAIFEIITSEYSYLHSLNILVRHFRASKELHDTMTATEHHHLFSNILDIQAASHRFFDDLERRHRENPLIRDISDIIHDHAANHFQPYINYCANETFQQRALQKLLSSSGPFKEVLKQIEMKPECGGLPMLSFLILPMQRVTRLPLLMDTIWQKTAKDTAEYFAAEWALKAISKLVKKCNDGARTMERTEQMYTIQRQLDFGKIKPFPLISVSRWLLKRGEVATCSEDVSIWKAFSTKSYYLFLFNDVLIITKKKSEETYVVMDYAMLENLEVEAAQWEGQSSPSLKQGGSSPYPLRILMKKNSEGREEHMPLAAESQLDRDRWVAALQHNKNTDSVPNKEDLPQYEVTKAYLPRESDELGLQQAEVVVVLQGRGGKKGGSEIPVWVGLWGRTTPQGNTPVRLSQTGTAVRECAMGSKAGSQPAVSQRSPTAQLWPTTCAEWSGCGRRPMSEEGEEHTTPPPSLQTFVLALVQHYATACF</sequence>